<comment type="caution">
    <text evidence="3">The sequence shown here is derived from an EMBL/GenBank/DDBJ whole genome shotgun (WGS) entry which is preliminary data.</text>
</comment>
<gene>
    <name evidence="3" type="ORF">PIBRA_LOCUS6308</name>
</gene>
<sequence length="109" mass="12184">MLLLVLILKYLGVNNEYARSSPPPPPTEAPPRRRGTARRRTTPSPDGSPSSSSRKKILIEMSRVHLRGVIVELKIGDRERKDGDGGTAERCRHENGLRTLFYAYGSEII</sequence>
<organism evidence="3 4">
    <name type="scientific">Pieris brassicae</name>
    <name type="common">White butterfly</name>
    <name type="synonym">Large white butterfly</name>
    <dbReference type="NCBI Taxonomy" id="7116"/>
    <lineage>
        <taxon>Eukaryota</taxon>
        <taxon>Metazoa</taxon>
        <taxon>Ecdysozoa</taxon>
        <taxon>Arthropoda</taxon>
        <taxon>Hexapoda</taxon>
        <taxon>Insecta</taxon>
        <taxon>Pterygota</taxon>
        <taxon>Neoptera</taxon>
        <taxon>Endopterygota</taxon>
        <taxon>Lepidoptera</taxon>
        <taxon>Glossata</taxon>
        <taxon>Ditrysia</taxon>
        <taxon>Papilionoidea</taxon>
        <taxon>Pieridae</taxon>
        <taxon>Pierinae</taxon>
        <taxon>Pieris</taxon>
    </lineage>
</organism>
<evidence type="ECO:0000256" key="1">
    <source>
        <dbReference type="SAM" id="MobiDB-lite"/>
    </source>
</evidence>
<dbReference type="AlphaFoldDB" id="A0A9P0TFM7"/>
<keyword evidence="4" id="KW-1185">Reference proteome</keyword>
<evidence type="ECO:0000256" key="2">
    <source>
        <dbReference type="SAM" id="SignalP"/>
    </source>
</evidence>
<name>A0A9P0TFM7_PIEBR</name>
<keyword evidence="2" id="KW-0732">Signal</keyword>
<feature type="chain" id="PRO_5040181661" evidence="2">
    <location>
        <begin position="21"/>
        <end position="109"/>
    </location>
</feature>
<evidence type="ECO:0000313" key="4">
    <source>
        <dbReference type="Proteomes" id="UP001152562"/>
    </source>
</evidence>
<protein>
    <submittedName>
        <fullName evidence="3">Uncharacterized protein</fullName>
    </submittedName>
</protein>
<feature type="signal peptide" evidence="2">
    <location>
        <begin position="1"/>
        <end position="20"/>
    </location>
</feature>
<proteinExistence type="predicted"/>
<dbReference type="EMBL" id="CALOZG010000008">
    <property type="protein sequence ID" value="CAH4029569.1"/>
    <property type="molecule type" value="Genomic_DNA"/>
</dbReference>
<accession>A0A9P0TFM7</accession>
<feature type="region of interest" description="Disordered" evidence="1">
    <location>
        <begin position="16"/>
        <end position="56"/>
    </location>
</feature>
<feature type="compositionally biased region" description="Low complexity" evidence="1">
    <location>
        <begin position="42"/>
        <end position="52"/>
    </location>
</feature>
<feature type="compositionally biased region" description="Basic residues" evidence="1">
    <location>
        <begin position="32"/>
        <end position="41"/>
    </location>
</feature>
<reference evidence="3" key="1">
    <citation type="submission" date="2022-05" db="EMBL/GenBank/DDBJ databases">
        <authorList>
            <person name="Okamura Y."/>
        </authorList>
    </citation>
    <scope>NUCLEOTIDE SEQUENCE</scope>
</reference>
<dbReference type="Proteomes" id="UP001152562">
    <property type="component" value="Unassembled WGS sequence"/>
</dbReference>
<evidence type="ECO:0000313" key="3">
    <source>
        <dbReference type="EMBL" id="CAH4029569.1"/>
    </source>
</evidence>